<dbReference type="Gene3D" id="3.40.50.2300">
    <property type="match status" value="1"/>
</dbReference>
<dbReference type="GO" id="GO:0000160">
    <property type="term" value="P:phosphorelay signal transduction system"/>
    <property type="evidence" value="ECO:0007669"/>
    <property type="project" value="InterPro"/>
</dbReference>
<dbReference type="PANTHER" id="PTHR43228:SF19">
    <property type="entry name" value="RESPONSE REGULATOR RECEIVER DOMAIN PROTEIN"/>
    <property type="match status" value="1"/>
</dbReference>
<dbReference type="AlphaFoldDB" id="A0AAN9XLF4"/>
<gene>
    <name evidence="3" type="ORF">VNO78_17534</name>
</gene>
<dbReference type="CDD" id="cd17546">
    <property type="entry name" value="REC_hyHK_CKI1_RcsC-like"/>
    <property type="match status" value="1"/>
</dbReference>
<keyword evidence="1" id="KW-0597">Phosphoprotein</keyword>
<feature type="modified residue" description="4-aspartylphosphate" evidence="1">
    <location>
        <position position="141"/>
    </location>
</feature>
<dbReference type="InterPro" id="IPR011006">
    <property type="entry name" value="CheY-like_superfamily"/>
</dbReference>
<comment type="caution">
    <text evidence="3">The sequence shown here is derived from an EMBL/GenBank/DDBJ whole genome shotgun (WGS) entry which is preliminary data.</text>
</comment>
<evidence type="ECO:0000313" key="3">
    <source>
        <dbReference type="EMBL" id="KAK7396491.1"/>
    </source>
</evidence>
<organism evidence="3 4">
    <name type="scientific">Psophocarpus tetragonolobus</name>
    <name type="common">Winged bean</name>
    <name type="synonym">Dolichos tetragonolobus</name>
    <dbReference type="NCBI Taxonomy" id="3891"/>
    <lineage>
        <taxon>Eukaryota</taxon>
        <taxon>Viridiplantae</taxon>
        <taxon>Streptophyta</taxon>
        <taxon>Embryophyta</taxon>
        <taxon>Tracheophyta</taxon>
        <taxon>Spermatophyta</taxon>
        <taxon>Magnoliopsida</taxon>
        <taxon>eudicotyledons</taxon>
        <taxon>Gunneridae</taxon>
        <taxon>Pentapetalae</taxon>
        <taxon>rosids</taxon>
        <taxon>fabids</taxon>
        <taxon>Fabales</taxon>
        <taxon>Fabaceae</taxon>
        <taxon>Papilionoideae</taxon>
        <taxon>50 kb inversion clade</taxon>
        <taxon>NPAAA clade</taxon>
        <taxon>indigoferoid/millettioid clade</taxon>
        <taxon>Phaseoleae</taxon>
        <taxon>Psophocarpus</taxon>
    </lineage>
</organism>
<dbReference type="Proteomes" id="UP001386955">
    <property type="component" value="Unassembled WGS sequence"/>
</dbReference>
<evidence type="ECO:0000313" key="4">
    <source>
        <dbReference type="Proteomes" id="UP001386955"/>
    </source>
</evidence>
<reference evidence="3 4" key="1">
    <citation type="submission" date="2024-01" db="EMBL/GenBank/DDBJ databases">
        <title>The genomes of 5 underutilized Papilionoideae crops provide insights into root nodulation and disease resistanc.</title>
        <authorList>
            <person name="Jiang F."/>
        </authorList>
    </citation>
    <scope>NUCLEOTIDE SEQUENCE [LARGE SCALE GENOMIC DNA]</scope>
    <source>
        <strain evidence="3">DUOXIRENSHENG_FW03</strain>
        <tissue evidence="3">Leaves</tissue>
    </source>
</reference>
<dbReference type="SMART" id="SM00448">
    <property type="entry name" value="REC"/>
    <property type="match status" value="1"/>
</dbReference>
<sequence>MMQGYDEDTTVDLLNVNGADDRNHIKHRILQPVNKNALTKPIIISWQESRSETVNSPTWESLKDLDGMEGKEKDKGKEVVKPESSCSRLRVLVVDDTRTVIFTYIKMFEKIGIKNLSAAANGQEAVELYGNGQSFDLILMDKNMPDMDGIEATKKLRTMGFGGKIIGVSSSTREAHYVQEFVDAGLDGYYRKPLTEDQLKEIVEDFLI</sequence>
<protein>
    <recommendedName>
        <fullName evidence="2">Response regulatory domain-containing protein</fullName>
    </recommendedName>
</protein>
<proteinExistence type="predicted"/>
<evidence type="ECO:0000256" key="1">
    <source>
        <dbReference type="PROSITE-ProRule" id="PRU00169"/>
    </source>
</evidence>
<dbReference type="PANTHER" id="PTHR43228">
    <property type="entry name" value="TWO-COMPONENT RESPONSE REGULATOR"/>
    <property type="match status" value="1"/>
</dbReference>
<feature type="domain" description="Response regulatory" evidence="2">
    <location>
        <begin position="90"/>
        <end position="207"/>
    </location>
</feature>
<dbReference type="InterPro" id="IPR001789">
    <property type="entry name" value="Sig_transdc_resp-reg_receiver"/>
</dbReference>
<name>A0AAN9XLF4_PSOTE</name>
<dbReference type="Pfam" id="PF00072">
    <property type="entry name" value="Response_reg"/>
    <property type="match status" value="1"/>
</dbReference>
<dbReference type="EMBL" id="JAYMYS010000004">
    <property type="protein sequence ID" value="KAK7396491.1"/>
    <property type="molecule type" value="Genomic_DNA"/>
</dbReference>
<dbReference type="InterPro" id="IPR052048">
    <property type="entry name" value="ST_Response_Regulator"/>
</dbReference>
<evidence type="ECO:0000259" key="2">
    <source>
        <dbReference type="PROSITE" id="PS50110"/>
    </source>
</evidence>
<accession>A0AAN9XLF4</accession>
<keyword evidence="4" id="KW-1185">Reference proteome</keyword>
<dbReference type="PROSITE" id="PS50110">
    <property type="entry name" value="RESPONSE_REGULATORY"/>
    <property type="match status" value="1"/>
</dbReference>
<dbReference type="SUPFAM" id="SSF52172">
    <property type="entry name" value="CheY-like"/>
    <property type="match status" value="1"/>
</dbReference>